<dbReference type="Proteomes" id="UP000016927">
    <property type="component" value="Unassembled WGS sequence"/>
</dbReference>
<reference evidence="1 2" key="1">
    <citation type="journal article" date="2013" name="BMC Genomics">
        <title>Comparative genomics of parasitic silkworm microsporidia reveal an association between genome expansion and host adaptation.</title>
        <authorList>
            <person name="Pan G."/>
            <person name="Xu J."/>
            <person name="Li T."/>
            <person name="Xia Q."/>
            <person name="Liu S.L."/>
            <person name="Zhang G."/>
            <person name="Li S."/>
            <person name="Li C."/>
            <person name="Liu H."/>
            <person name="Yang L."/>
            <person name="Liu T."/>
            <person name="Zhang X."/>
            <person name="Wu Z."/>
            <person name="Fan W."/>
            <person name="Dang X."/>
            <person name="Xiang H."/>
            <person name="Tao M."/>
            <person name="Li Y."/>
            <person name="Hu J."/>
            <person name="Li Z."/>
            <person name="Lin L."/>
            <person name="Luo J."/>
            <person name="Geng L."/>
            <person name="Wang L."/>
            <person name="Long M."/>
            <person name="Wan Y."/>
            <person name="He N."/>
            <person name="Zhang Z."/>
            <person name="Lu C."/>
            <person name="Keeling P.J."/>
            <person name="Wang J."/>
            <person name="Xiang Z."/>
            <person name="Zhou Z."/>
        </authorList>
    </citation>
    <scope>NUCLEOTIDE SEQUENCE [LARGE SCALE GENOMIC DNA]</scope>
    <source>
        <strain evidence="2">CQ1 / CVCC 102059</strain>
    </source>
</reference>
<organism evidence="1 2">
    <name type="scientific">Nosema bombycis (strain CQ1 / CVCC 102059)</name>
    <name type="common">Microsporidian parasite</name>
    <name type="synonym">Pebrine of silkworm</name>
    <dbReference type="NCBI Taxonomy" id="578461"/>
    <lineage>
        <taxon>Eukaryota</taxon>
        <taxon>Fungi</taxon>
        <taxon>Fungi incertae sedis</taxon>
        <taxon>Microsporidia</taxon>
        <taxon>Nosematidae</taxon>
        <taxon>Nosema</taxon>
    </lineage>
</organism>
<dbReference type="Gene3D" id="3.30.1120.90">
    <property type="entry name" value="Nucleosome assembly protein"/>
    <property type="match status" value="1"/>
</dbReference>
<keyword evidence="2" id="KW-1185">Reference proteome</keyword>
<dbReference type="HOGENOM" id="CLU_125119_0_0_1"/>
<dbReference type="InterPro" id="IPR037231">
    <property type="entry name" value="NAP-like_sf"/>
</dbReference>
<dbReference type="OMA" id="FRENDYD"/>
<evidence type="ECO:0000313" key="1">
    <source>
        <dbReference type="EMBL" id="EOB15267.1"/>
    </source>
</evidence>
<evidence type="ECO:0000313" key="2">
    <source>
        <dbReference type="Proteomes" id="UP000016927"/>
    </source>
</evidence>
<proteinExistence type="predicted"/>
<sequence length="205" mass="24798">MSRINEHFCFKCLVIIAKFFLTIPHMDHDKKHIKDLDDIQHSLDNKYKKHSKRLFDCNYEYFKDINNDLLKRDELIKNQQKENKLEDFWEKAFKNFDVAGDILPSDSENNPDGSWIKSLRCELQDNYTYLVRLELKENEYVGNTVLEKKIYLEDQDVDTEEIEWKTSLKHPIFLFFESDDQGYEMFDVLFDLYVTGYFYYSLCDE</sequence>
<dbReference type="SUPFAM" id="SSF143113">
    <property type="entry name" value="NAP-like"/>
    <property type="match status" value="1"/>
</dbReference>
<dbReference type="AlphaFoldDB" id="R0KYH3"/>
<gene>
    <name evidence="1" type="ORF">NBO_6g0019</name>
</gene>
<dbReference type="VEuPathDB" id="MicrosporidiaDB:NBO_6g0019"/>
<dbReference type="STRING" id="578461.R0KYH3"/>
<protein>
    <submittedName>
        <fullName evidence="1">Uncharacterized protein</fullName>
    </submittedName>
</protein>
<dbReference type="EMBL" id="KB908914">
    <property type="protein sequence ID" value="EOB15267.1"/>
    <property type="molecule type" value="Genomic_DNA"/>
</dbReference>
<name>R0KYH3_NOSB1</name>
<dbReference type="OrthoDB" id="19419at2759"/>
<accession>R0KYH3</accession>